<name>A0A0K0DUA9_STRER</name>
<proteinExistence type="predicted"/>
<accession>A0A0K0DUA9</accession>
<evidence type="ECO:0000313" key="3">
    <source>
        <dbReference type="WBParaSite" id="TCONS_00010640.p1"/>
    </source>
</evidence>
<dbReference type="WBParaSite" id="TCONS_00010640.p1">
    <property type="protein sequence ID" value="TCONS_00010640.p1"/>
    <property type="gene ID" value="XLOC_004048"/>
</dbReference>
<dbReference type="AlphaFoldDB" id="A0A0K0DUA9"/>
<organism evidence="2">
    <name type="scientific">Strongyloides stercoralis</name>
    <name type="common">Threadworm</name>
    <dbReference type="NCBI Taxonomy" id="6248"/>
    <lineage>
        <taxon>Eukaryota</taxon>
        <taxon>Metazoa</taxon>
        <taxon>Ecdysozoa</taxon>
        <taxon>Nematoda</taxon>
        <taxon>Chromadorea</taxon>
        <taxon>Rhabditida</taxon>
        <taxon>Tylenchina</taxon>
        <taxon>Panagrolaimomorpha</taxon>
        <taxon>Strongyloidoidea</taxon>
        <taxon>Strongyloididae</taxon>
        <taxon>Strongyloides</taxon>
    </lineage>
</organism>
<reference evidence="2" key="1">
    <citation type="submission" date="2015-08" db="UniProtKB">
        <authorList>
            <consortium name="WormBaseParasite"/>
        </authorList>
    </citation>
    <scope>IDENTIFICATION</scope>
</reference>
<sequence length="165" mass="18763">MKIPTIDETIKRPTTAINQPKVNLNTRLTPLNNQLMYNKLYPEKDNLYNKGSSYQNVLINNRKLTRYSSRRHPSISPEGEGIYPILSLEKVSQQHPYTETSTSLDPVSLNAENLQSNGKHFSINGVKNSTVSLPKSSNTTTKRKITVKRNTLLRIQLKLSINKKN</sequence>
<dbReference type="WBParaSite" id="SSTP_0000082200.1">
    <property type="protein sequence ID" value="SSTP_0000082200.1"/>
    <property type="gene ID" value="SSTP_0000082200"/>
</dbReference>
<protein>
    <submittedName>
        <fullName evidence="3">Phosphate transporter</fullName>
    </submittedName>
</protein>
<dbReference type="Proteomes" id="UP000035681">
    <property type="component" value="Unplaced"/>
</dbReference>
<evidence type="ECO:0000313" key="2">
    <source>
        <dbReference type="WBParaSite" id="SSTP_0000082200.1"/>
    </source>
</evidence>
<evidence type="ECO:0000313" key="1">
    <source>
        <dbReference type="Proteomes" id="UP000035681"/>
    </source>
</evidence>
<keyword evidence="1" id="KW-1185">Reference proteome</keyword>